<accession>A0ABW3GEW2</accession>
<evidence type="ECO:0000313" key="6">
    <source>
        <dbReference type="Proteomes" id="UP001597068"/>
    </source>
</evidence>
<comment type="caution">
    <text evidence="5">The sequence shown here is derived from an EMBL/GenBank/DDBJ whole genome shotgun (WGS) entry which is preliminary data.</text>
</comment>
<organism evidence="5 6">
    <name type="scientific">Williamsia deligens</name>
    <dbReference type="NCBI Taxonomy" id="321325"/>
    <lineage>
        <taxon>Bacteria</taxon>
        <taxon>Bacillati</taxon>
        <taxon>Actinomycetota</taxon>
        <taxon>Actinomycetes</taxon>
        <taxon>Mycobacteriales</taxon>
        <taxon>Nocardiaceae</taxon>
        <taxon>Williamsia</taxon>
    </lineage>
</organism>
<evidence type="ECO:0000256" key="1">
    <source>
        <dbReference type="ARBA" id="ARBA00023015"/>
    </source>
</evidence>
<reference evidence="6" key="1">
    <citation type="journal article" date="2019" name="Int. J. Syst. Evol. Microbiol.">
        <title>The Global Catalogue of Microorganisms (GCM) 10K type strain sequencing project: providing services to taxonomists for standard genome sequencing and annotation.</title>
        <authorList>
            <consortium name="The Broad Institute Genomics Platform"/>
            <consortium name="The Broad Institute Genome Sequencing Center for Infectious Disease"/>
            <person name="Wu L."/>
            <person name="Ma J."/>
        </authorList>
    </citation>
    <scope>NUCLEOTIDE SEQUENCE [LARGE SCALE GENOMIC DNA]</scope>
    <source>
        <strain evidence="6">CCUG 50873</strain>
    </source>
</reference>
<dbReference type="EMBL" id="JBHTIL010000006">
    <property type="protein sequence ID" value="MFD0927515.1"/>
    <property type="molecule type" value="Genomic_DNA"/>
</dbReference>
<keyword evidence="2" id="KW-0238">DNA-binding</keyword>
<keyword evidence="1" id="KW-0805">Transcription regulation</keyword>
<evidence type="ECO:0000256" key="2">
    <source>
        <dbReference type="ARBA" id="ARBA00023125"/>
    </source>
</evidence>
<feature type="domain" description="HTH hxlR-type" evidence="4">
    <location>
        <begin position="19"/>
        <end position="118"/>
    </location>
</feature>
<dbReference type="InterPro" id="IPR002577">
    <property type="entry name" value="HTH_HxlR"/>
</dbReference>
<protein>
    <submittedName>
        <fullName evidence="5">Winged helix-turn-helix transcriptional regulator</fullName>
    </submittedName>
</protein>
<dbReference type="PANTHER" id="PTHR33204:SF37">
    <property type="entry name" value="HTH-TYPE TRANSCRIPTIONAL REGULATOR YODB"/>
    <property type="match status" value="1"/>
</dbReference>
<dbReference type="RefSeq" id="WP_253648936.1">
    <property type="nucleotide sequence ID" value="NZ_BAAAMO010000001.1"/>
</dbReference>
<dbReference type="Pfam" id="PF01638">
    <property type="entry name" value="HxlR"/>
    <property type="match status" value="1"/>
</dbReference>
<dbReference type="InterPro" id="IPR036388">
    <property type="entry name" value="WH-like_DNA-bd_sf"/>
</dbReference>
<evidence type="ECO:0000256" key="3">
    <source>
        <dbReference type="ARBA" id="ARBA00023163"/>
    </source>
</evidence>
<dbReference type="Proteomes" id="UP001597068">
    <property type="component" value="Unassembled WGS sequence"/>
</dbReference>
<dbReference type="SUPFAM" id="SSF46785">
    <property type="entry name" value="Winged helix' DNA-binding domain"/>
    <property type="match status" value="1"/>
</dbReference>
<dbReference type="PROSITE" id="PS51118">
    <property type="entry name" value="HTH_HXLR"/>
    <property type="match status" value="1"/>
</dbReference>
<dbReference type="CDD" id="cd00090">
    <property type="entry name" value="HTH_ARSR"/>
    <property type="match status" value="1"/>
</dbReference>
<name>A0ABW3GEW2_9NOCA</name>
<sequence>MSDSDGASVATAGHLDPYCPYFAAAMGVVGKRWAGEVLRALIPDPLRFGALASAIPGLTESTLSLRLKELEAAELVGRVVHSERPVRVEYRLTAKGRALGAVLLDLNSWALEWMTPVTAPPAVTATSPVPPT</sequence>
<dbReference type="PANTHER" id="PTHR33204">
    <property type="entry name" value="TRANSCRIPTIONAL REGULATOR, MARR FAMILY"/>
    <property type="match status" value="1"/>
</dbReference>
<dbReference type="InterPro" id="IPR011991">
    <property type="entry name" value="ArsR-like_HTH"/>
</dbReference>
<keyword evidence="3" id="KW-0804">Transcription</keyword>
<dbReference type="Gene3D" id="1.10.10.10">
    <property type="entry name" value="Winged helix-like DNA-binding domain superfamily/Winged helix DNA-binding domain"/>
    <property type="match status" value="1"/>
</dbReference>
<proteinExistence type="predicted"/>
<keyword evidence="6" id="KW-1185">Reference proteome</keyword>
<evidence type="ECO:0000313" key="5">
    <source>
        <dbReference type="EMBL" id="MFD0927515.1"/>
    </source>
</evidence>
<gene>
    <name evidence="5" type="ORF">ACFQ04_17375</name>
</gene>
<evidence type="ECO:0000259" key="4">
    <source>
        <dbReference type="PROSITE" id="PS51118"/>
    </source>
</evidence>
<dbReference type="InterPro" id="IPR036390">
    <property type="entry name" value="WH_DNA-bd_sf"/>
</dbReference>